<evidence type="ECO:0000313" key="3">
    <source>
        <dbReference type="EMBL" id="KAL3852836.1"/>
    </source>
</evidence>
<feature type="signal peptide" evidence="2">
    <location>
        <begin position="1"/>
        <end position="19"/>
    </location>
</feature>
<reference evidence="3 4" key="1">
    <citation type="submission" date="2024-11" db="EMBL/GenBank/DDBJ databases">
        <title>Chromosome-level genome assembly of the freshwater bivalve Anodonta woodiana.</title>
        <authorList>
            <person name="Chen X."/>
        </authorList>
    </citation>
    <scope>NUCLEOTIDE SEQUENCE [LARGE SCALE GENOMIC DNA]</scope>
    <source>
        <strain evidence="3">MN2024</strain>
        <tissue evidence="3">Gills</tissue>
    </source>
</reference>
<keyword evidence="2" id="KW-0732">Signal</keyword>
<feature type="coiled-coil region" evidence="1">
    <location>
        <begin position="92"/>
        <end position="119"/>
    </location>
</feature>
<accession>A0ABD3UUY9</accession>
<feature type="chain" id="PRO_5044778257" evidence="2">
    <location>
        <begin position="20"/>
        <end position="201"/>
    </location>
</feature>
<dbReference type="EMBL" id="JBJQND010000015">
    <property type="protein sequence ID" value="KAL3852836.1"/>
    <property type="molecule type" value="Genomic_DNA"/>
</dbReference>
<evidence type="ECO:0000256" key="2">
    <source>
        <dbReference type="SAM" id="SignalP"/>
    </source>
</evidence>
<dbReference type="AlphaFoldDB" id="A0ABD3UUY9"/>
<evidence type="ECO:0000256" key="1">
    <source>
        <dbReference type="SAM" id="Coils"/>
    </source>
</evidence>
<dbReference type="Proteomes" id="UP001634394">
    <property type="component" value="Unassembled WGS sequence"/>
</dbReference>
<keyword evidence="4" id="KW-1185">Reference proteome</keyword>
<gene>
    <name evidence="3" type="ORF">ACJMK2_016451</name>
</gene>
<organism evidence="3 4">
    <name type="scientific">Sinanodonta woodiana</name>
    <name type="common">Chinese pond mussel</name>
    <name type="synonym">Anodonta woodiana</name>
    <dbReference type="NCBI Taxonomy" id="1069815"/>
    <lineage>
        <taxon>Eukaryota</taxon>
        <taxon>Metazoa</taxon>
        <taxon>Spiralia</taxon>
        <taxon>Lophotrochozoa</taxon>
        <taxon>Mollusca</taxon>
        <taxon>Bivalvia</taxon>
        <taxon>Autobranchia</taxon>
        <taxon>Heteroconchia</taxon>
        <taxon>Palaeoheterodonta</taxon>
        <taxon>Unionida</taxon>
        <taxon>Unionoidea</taxon>
        <taxon>Unionidae</taxon>
        <taxon>Unioninae</taxon>
        <taxon>Sinanodonta</taxon>
    </lineage>
</organism>
<evidence type="ECO:0000313" key="4">
    <source>
        <dbReference type="Proteomes" id="UP001634394"/>
    </source>
</evidence>
<comment type="caution">
    <text evidence="3">The sequence shown here is derived from an EMBL/GenBank/DDBJ whole genome shotgun (WGS) entry which is preliminary data.</text>
</comment>
<proteinExistence type="predicted"/>
<sequence length="201" mass="23103">MWKQLALSLSAVLLSTGHGLWISVDKPDDDFTFADEAEIVQNLEFIKDKAEEFETRLTKHEDILDTIVSKSEAMDHKFNSIETTLNDVVDSLENHLLKIEGMEKRLTSLEGRLEENSSLHTNRDFNPIQEYIFEPEKYHVEEMEAQINEPKVEEEPEVTEVSRVVEEPEVTEVPIVMEDAILTDEQATTEEPGEPELFDVK</sequence>
<protein>
    <submittedName>
        <fullName evidence="3">Uncharacterized protein</fullName>
    </submittedName>
</protein>
<name>A0ABD3UUY9_SINWO</name>
<keyword evidence="1" id="KW-0175">Coiled coil</keyword>